<keyword evidence="5" id="KW-0805">Transcription regulation</keyword>
<feature type="compositionally biased region" description="Gly residues" evidence="14">
    <location>
        <begin position="233"/>
        <end position="252"/>
    </location>
</feature>
<reference evidence="16" key="4">
    <citation type="journal article" date="2007" name="Genome Biol.">
        <title>Update of the Anopheles gambiae PEST genome assembly.</title>
        <authorList>
            <person name="Sharakhova M.V."/>
            <person name="Hammond M.P."/>
            <person name="Lobo N.F."/>
            <person name="Krzywinski J."/>
            <person name="Unger M.F."/>
            <person name="Hillenmeyer M.E."/>
            <person name="Bruggner R.V."/>
            <person name="Birney E."/>
            <person name="Collins F.H."/>
        </authorList>
    </citation>
    <scope>NUCLEOTIDE SEQUENCE</scope>
    <source>
        <strain evidence="16">PEST</strain>
    </source>
</reference>
<dbReference type="STRING" id="7165.Q7Q0C7"/>
<evidence type="ECO:0000256" key="8">
    <source>
        <dbReference type="ARBA" id="ARBA00023163"/>
    </source>
</evidence>
<dbReference type="InterPro" id="IPR024940">
    <property type="entry name" value="TCF/LEF"/>
</dbReference>
<dbReference type="GO" id="GO:0001228">
    <property type="term" value="F:DNA-binding transcription activator activity, RNA polymerase II-specific"/>
    <property type="evidence" value="ECO:0007669"/>
    <property type="project" value="UniProtKB-ARBA"/>
</dbReference>
<evidence type="ECO:0000256" key="2">
    <source>
        <dbReference type="ARBA" id="ARBA00006569"/>
    </source>
</evidence>
<dbReference type="InterPro" id="IPR013558">
    <property type="entry name" value="CTNNB1-bd_N"/>
</dbReference>
<evidence type="ECO:0000256" key="1">
    <source>
        <dbReference type="ARBA" id="ARBA00004123"/>
    </source>
</evidence>
<proteinExistence type="inferred from homology"/>
<dbReference type="GO" id="GO:0019900">
    <property type="term" value="F:kinase binding"/>
    <property type="evidence" value="ECO:0007669"/>
    <property type="project" value="UniProtKB-ARBA"/>
</dbReference>
<dbReference type="GO" id="GO:0005667">
    <property type="term" value="C:transcription regulator complex"/>
    <property type="evidence" value="ECO:0007669"/>
    <property type="project" value="UniProtKB-ARBA"/>
</dbReference>
<dbReference type="GO" id="GO:0003677">
    <property type="term" value="F:DNA binding"/>
    <property type="evidence" value="ECO:0007669"/>
    <property type="project" value="UniProtKB-UniRule"/>
</dbReference>
<dbReference type="SMART" id="SM01366">
    <property type="entry name" value="c-clamp"/>
    <property type="match status" value="1"/>
</dbReference>
<evidence type="ECO:0000256" key="7">
    <source>
        <dbReference type="ARBA" id="ARBA00023159"/>
    </source>
</evidence>
<keyword evidence="9 13" id="KW-0539">Nucleus</keyword>
<feature type="compositionally biased region" description="Basic and acidic residues" evidence="14">
    <location>
        <begin position="18"/>
        <end position="38"/>
    </location>
</feature>
<feature type="compositionally biased region" description="Polar residues" evidence="14">
    <location>
        <begin position="1"/>
        <end position="11"/>
    </location>
</feature>
<comment type="caution">
    <text evidence="16">The sequence shown here is derived from an EMBL/GenBank/DDBJ whole genome shotgun (WGS) entry which is preliminary data.</text>
</comment>
<comment type="subunit">
    <text evidence="11">Binds to the beta-catenin homolog arm or to gro.</text>
</comment>
<feature type="region of interest" description="Disordered" evidence="14">
    <location>
        <begin position="215"/>
        <end position="270"/>
    </location>
</feature>
<evidence type="ECO:0000256" key="9">
    <source>
        <dbReference type="ARBA" id="ARBA00023242"/>
    </source>
</evidence>
<dbReference type="eggNOG" id="KOG3248">
    <property type="taxonomic scope" value="Eukaryota"/>
</dbReference>
<dbReference type="GO" id="GO:0005634">
    <property type="term" value="C:nucleus"/>
    <property type="evidence" value="ECO:0007669"/>
    <property type="project" value="UniProtKB-SubCell"/>
</dbReference>
<dbReference type="PhylomeDB" id="Q7Q0C7"/>
<evidence type="ECO:0000256" key="12">
    <source>
        <dbReference type="ARBA" id="ARBA00080285"/>
    </source>
</evidence>
<keyword evidence="8" id="KW-0804">Transcription</keyword>
<keyword evidence="3" id="KW-0879">Wnt signaling pathway</keyword>
<feature type="compositionally biased region" description="Basic and acidic residues" evidence="14">
    <location>
        <begin position="258"/>
        <end position="268"/>
    </location>
</feature>
<dbReference type="EMBL" id="AAAB01008986">
    <property type="protein sequence ID" value="EAA00026.4"/>
    <property type="molecule type" value="Genomic_DNA"/>
</dbReference>
<comment type="function">
    <text evidence="10">Segment polarity protein. Functions together with arm to transduce the Wingless (Wg) signal in embryos and in developing adult tissues. Acts as a transcriptional activator, but in the absence of arm, it binds to gro and acts as a transcriptional repressor of wg-responsive genes.</text>
</comment>
<reference evidence="16" key="5">
    <citation type="submission" date="2011-05" db="EMBL/GenBank/DDBJ databases">
        <authorList>
            <consortium name="VectorBase"/>
        </authorList>
    </citation>
    <scope>NUCLEOTIDE SEQUENCE</scope>
    <source>
        <strain evidence="16">PEST</strain>
    </source>
</reference>
<evidence type="ECO:0000256" key="13">
    <source>
        <dbReference type="PROSITE-ProRule" id="PRU00267"/>
    </source>
</evidence>
<accession>Q7Q0C7</accession>
<dbReference type="PANTHER" id="PTHR10373:SF38">
    <property type="entry name" value="PROTEIN PANGOLIN, ISOFORM J"/>
    <property type="match status" value="1"/>
</dbReference>
<dbReference type="FunFam" id="1.10.30.10:FF:000001">
    <property type="entry name" value="transcription factor 7 isoform X2"/>
    <property type="match status" value="1"/>
</dbReference>
<comment type="similarity">
    <text evidence="2">Belongs to the TCF/LEF family.</text>
</comment>
<reference evidence="16" key="3">
    <citation type="journal article" date="2004" name="Trends Parasitol.">
        <title>The Anopheles gambiae genome: an update.</title>
        <authorList>
            <person name="Mongin E."/>
            <person name="Louis C."/>
            <person name="Holt R.A."/>
            <person name="Birney E."/>
            <person name="Collins F.H."/>
        </authorList>
    </citation>
    <scope>NUCLEOTIDE SEQUENCE</scope>
    <source>
        <strain evidence="16">PEST</strain>
    </source>
</reference>
<keyword evidence="4" id="KW-0217">Developmental protein</keyword>
<feature type="region of interest" description="Disordered" evidence="14">
    <location>
        <begin position="348"/>
        <end position="373"/>
    </location>
</feature>
<dbReference type="Gene3D" id="4.10.900.10">
    <property type="entry name" value="TCF3-CBD (Catenin binding domain)"/>
    <property type="match status" value="1"/>
</dbReference>
<feature type="compositionally biased region" description="Basic and acidic residues" evidence="14">
    <location>
        <begin position="399"/>
        <end position="422"/>
    </location>
</feature>
<dbReference type="Gene3D" id="1.10.30.10">
    <property type="entry name" value="High mobility group box domain"/>
    <property type="match status" value="1"/>
</dbReference>
<evidence type="ECO:0000256" key="11">
    <source>
        <dbReference type="ARBA" id="ARBA00061799"/>
    </source>
</evidence>
<dbReference type="GO" id="GO:0007500">
    <property type="term" value="P:mesodermal cell fate determination"/>
    <property type="evidence" value="ECO:0007669"/>
    <property type="project" value="UniProtKB-ARBA"/>
</dbReference>
<evidence type="ECO:0000256" key="14">
    <source>
        <dbReference type="SAM" id="MobiDB-lite"/>
    </source>
</evidence>
<dbReference type="GO" id="GO:0035277">
    <property type="term" value="P:spiracle morphogenesis, open tracheal system"/>
    <property type="evidence" value="ECO:0007669"/>
    <property type="project" value="UniProtKB-ARBA"/>
</dbReference>
<evidence type="ECO:0000256" key="10">
    <source>
        <dbReference type="ARBA" id="ARBA00053480"/>
    </source>
</evidence>
<gene>
    <name evidence="16" type="ORF">AgaP_AGAP012389</name>
</gene>
<dbReference type="OMA" id="SLPPITX"/>
<evidence type="ECO:0000259" key="15">
    <source>
        <dbReference type="PROSITE" id="PS50118"/>
    </source>
</evidence>
<evidence type="ECO:0000313" key="16">
    <source>
        <dbReference type="EMBL" id="EAA00026.4"/>
    </source>
</evidence>
<dbReference type="FunFam" id="4.10.900.10:FF:000011">
    <property type="entry name" value="Pangolin, isoform Q"/>
    <property type="match status" value="1"/>
</dbReference>
<feature type="region of interest" description="Disordered" evidence="14">
    <location>
        <begin position="399"/>
        <end position="490"/>
    </location>
</feature>
<dbReference type="GO" id="GO:0045892">
    <property type="term" value="P:negative regulation of DNA-templated transcription"/>
    <property type="evidence" value="ECO:0007669"/>
    <property type="project" value="UniProtKB-ARBA"/>
</dbReference>
<feature type="region of interest" description="Disordered" evidence="14">
    <location>
        <begin position="1"/>
        <end position="38"/>
    </location>
</feature>
<dbReference type="PANTHER" id="PTHR10373">
    <property type="entry name" value="TRANSCRIPTION FACTOR 7 FAMILY MEMBER"/>
    <property type="match status" value="1"/>
</dbReference>
<dbReference type="GO" id="GO:0010628">
    <property type="term" value="P:positive regulation of gene expression"/>
    <property type="evidence" value="ECO:0007669"/>
    <property type="project" value="UniProtKB-ARBA"/>
</dbReference>
<dbReference type="GO" id="GO:0016055">
    <property type="term" value="P:Wnt signaling pathway"/>
    <property type="evidence" value="ECO:0007669"/>
    <property type="project" value="UniProtKB-KW"/>
</dbReference>
<reference evidence="16" key="1">
    <citation type="journal article" date="2002" name="Science">
        <title>The genome sequence of the malaria mosquito Anopheles gambiae.</title>
        <authorList>
            <person name="Holt R.A."/>
            <person name="Subramanian G.M."/>
            <person name="Halpern A."/>
            <person name="Sutton G.G."/>
            <person name="Charlab R."/>
            <person name="Nusskern D.R."/>
            <person name="Wincker P."/>
            <person name="Clark A.G."/>
            <person name="Ribeiro J.M."/>
            <person name="Wides R."/>
            <person name="Salzberg S.L."/>
            <person name="Loftus B."/>
            <person name="Yandell M."/>
            <person name="Majoros W.H."/>
            <person name="Rusch D.B."/>
            <person name="Lai Z."/>
            <person name="Kraft C.L."/>
            <person name="Abril J.F."/>
            <person name="Anthouard V."/>
            <person name="Arensburger P."/>
            <person name="Atkinson P.W."/>
            <person name="Baden H."/>
            <person name="de Berardinis V."/>
            <person name="Baldwin D."/>
            <person name="Benes V."/>
            <person name="Biedler J."/>
            <person name="Blass C."/>
            <person name="Bolanos R."/>
            <person name="Boscus D."/>
            <person name="Barnstead M."/>
            <person name="Cai S."/>
            <person name="Center A."/>
            <person name="Chaturverdi K."/>
            <person name="Christophides G.K."/>
            <person name="Chrystal M.A."/>
            <person name="Clamp M."/>
            <person name="Cravchik A."/>
            <person name="Curwen V."/>
            <person name="Dana A."/>
            <person name="Delcher A."/>
            <person name="Dew I."/>
            <person name="Evans C.A."/>
            <person name="Flanigan M."/>
            <person name="Grundschober-Freimoser A."/>
            <person name="Friedli L."/>
            <person name="Gu Z."/>
            <person name="Guan P."/>
            <person name="Guigo R."/>
            <person name="Hillenmeyer M.E."/>
            <person name="Hladun S.L."/>
            <person name="Hogan J.R."/>
            <person name="Hong Y.S."/>
            <person name="Hoover J."/>
            <person name="Jaillon O."/>
            <person name="Ke Z."/>
            <person name="Kodira C."/>
            <person name="Kokoza E."/>
            <person name="Koutsos A."/>
            <person name="Letunic I."/>
            <person name="Levitsky A."/>
            <person name="Liang Y."/>
            <person name="Lin J.J."/>
            <person name="Lobo N.F."/>
            <person name="Lopez J.R."/>
            <person name="Malek J.A."/>
            <person name="McIntosh T.C."/>
            <person name="Meister S."/>
            <person name="Miller J."/>
            <person name="Mobarry C."/>
            <person name="Mongin E."/>
            <person name="Murphy S.D."/>
            <person name="O'Brochta D.A."/>
            <person name="Pfannkoch C."/>
            <person name="Qi R."/>
            <person name="Regier M.A."/>
            <person name="Remington K."/>
            <person name="Shao H."/>
            <person name="Sharakhova M.V."/>
            <person name="Sitter C.D."/>
            <person name="Shetty J."/>
            <person name="Smith T.J."/>
            <person name="Strong R."/>
            <person name="Sun J."/>
            <person name="Thomasova D."/>
            <person name="Ton L.Q."/>
            <person name="Topalis P."/>
            <person name="Tu Z."/>
            <person name="Unger M.F."/>
            <person name="Walenz B."/>
            <person name="Wang A."/>
            <person name="Wang J."/>
            <person name="Wang M."/>
            <person name="Wang X."/>
            <person name="Woodford K.J."/>
            <person name="Wortman J.R."/>
            <person name="Wu M."/>
            <person name="Yao A."/>
            <person name="Zdobnov E.M."/>
            <person name="Zhang H."/>
            <person name="Zhao Q."/>
            <person name="Zhao S."/>
            <person name="Zhu S.C."/>
            <person name="Zhimulev I."/>
            <person name="Coluzzi M."/>
            <person name="della Torre A."/>
            <person name="Roth C.W."/>
            <person name="Louis C."/>
            <person name="Kalush F."/>
            <person name="Mural R.J."/>
            <person name="Myers E.W."/>
            <person name="Adams M.D."/>
            <person name="Smith H.O."/>
            <person name="Broder S."/>
            <person name="Gardner M.J."/>
            <person name="Fraser C.M."/>
            <person name="Birney E."/>
            <person name="Bork P."/>
            <person name="Brey P.T."/>
            <person name="Venter J.C."/>
            <person name="Weissenbach J."/>
            <person name="Kafatos F.C."/>
            <person name="Collins F.H."/>
            <person name="Hoffman S.L."/>
        </authorList>
    </citation>
    <scope>NUCLEOTIDE SEQUENCE [LARGE SCALE GENOMIC DNA]</scope>
    <source>
        <strain evidence="16">PEST</strain>
    </source>
</reference>
<dbReference type="GO" id="GO:0007476">
    <property type="term" value="P:imaginal disc-derived wing morphogenesis"/>
    <property type="evidence" value="ECO:0007669"/>
    <property type="project" value="UniProtKB-ARBA"/>
</dbReference>
<evidence type="ECO:0000256" key="4">
    <source>
        <dbReference type="ARBA" id="ARBA00022716"/>
    </source>
</evidence>
<organism evidence="16">
    <name type="scientific">Anopheles gambiae</name>
    <name type="common">African malaria mosquito</name>
    <dbReference type="NCBI Taxonomy" id="7165"/>
    <lineage>
        <taxon>Eukaryota</taxon>
        <taxon>Metazoa</taxon>
        <taxon>Ecdysozoa</taxon>
        <taxon>Arthropoda</taxon>
        <taxon>Hexapoda</taxon>
        <taxon>Insecta</taxon>
        <taxon>Pterygota</taxon>
        <taxon>Neoptera</taxon>
        <taxon>Endopterygota</taxon>
        <taxon>Diptera</taxon>
        <taxon>Nematocera</taxon>
        <taxon>Culicoidea</taxon>
        <taxon>Culicidae</taxon>
        <taxon>Anophelinae</taxon>
        <taxon>Anopheles</taxon>
    </lineage>
</organism>
<evidence type="ECO:0000256" key="5">
    <source>
        <dbReference type="ARBA" id="ARBA00023015"/>
    </source>
</evidence>
<feature type="non-terminal residue" evidence="16">
    <location>
        <position position="1"/>
    </location>
</feature>
<keyword evidence="7" id="KW-0010">Activator</keyword>
<feature type="domain" description="HMG box" evidence="15">
    <location>
        <begin position="273"/>
        <end position="341"/>
    </location>
</feature>
<dbReference type="GO" id="GO:0007435">
    <property type="term" value="P:salivary gland morphogenesis"/>
    <property type="evidence" value="ECO:0007669"/>
    <property type="project" value="UniProtKB-ARBA"/>
</dbReference>
<name>Q7Q0C7_ANOGA</name>
<dbReference type="Pfam" id="PF00505">
    <property type="entry name" value="HMG_box"/>
    <property type="match status" value="1"/>
</dbReference>
<feature type="DNA-binding region" description="HMG box" evidence="13">
    <location>
        <begin position="273"/>
        <end position="341"/>
    </location>
</feature>
<dbReference type="HOGENOM" id="CLU_013229_2_2_1"/>
<dbReference type="InterPro" id="IPR027397">
    <property type="entry name" value="Catenin-bd_sf"/>
</dbReference>
<dbReference type="SMART" id="SM00398">
    <property type="entry name" value="HMG"/>
    <property type="match status" value="1"/>
</dbReference>
<dbReference type="VEuPathDB" id="VectorBase:AGAP012389"/>
<dbReference type="GO" id="GO:0072091">
    <property type="term" value="P:regulation of stem cell proliferation"/>
    <property type="evidence" value="ECO:0007669"/>
    <property type="project" value="UniProtKB-ARBA"/>
</dbReference>
<dbReference type="InterPro" id="IPR009071">
    <property type="entry name" value="HMG_box_dom"/>
</dbReference>
<dbReference type="CDD" id="cd21996">
    <property type="entry name" value="HMG-box_TCF7-like"/>
    <property type="match status" value="1"/>
</dbReference>
<sequence>CATMPHNSSTGDELGSTDEVKVFKDEGDRDDEKLSENLLEEKSSLIDLTESEEKTAPVARPARAVSCRTVRHPGFNMGYIVPPYSYPNGAAGGLPVSMANKMSLPPFFCHNGDHLSSPPPAHCGILPYQLDPKTMSLTRPPLYSFPTSQYPYPMISPDMLPVASSWHSPSLYSPAAGFRTPYPSSLQIYTSLSSDFYRYSPTLLPPSIHPSHPVLNSGHPAIITPGPKQDISGSGGSSHRGGDRQGAGGGGGGHKHQSLAEREAALEKKRSHVKKPLNAFMLYMKEMRAKVVAECTLKESAAINQILGRKWHSLSREEQSVYYDKARQERQLHMELYPGWTARDNYGYGAKKKKRKKDRSPADPGGNSMKKCRARYGLDQQNQWCKPCRRKKKCIRYKEAGGGDRGGDGSSDREGGRDRGDGSDDAIGSCGSMEDDSSKSPGEEDEDRESINQSLSSPRCLSVLSSLQSPSTSIASPLNLLASPATPTNF</sequence>
<comment type="subcellular location">
    <subcellularLocation>
        <location evidence="1">Nucleus</location>
    </subcellularLocation>
</comment>
<dbReference type="VEuPathDB" id="VectorBase:AGAMI1_002145"/>
<dbReference type="AlphaFoldDB" id="Q7Q0C7"/>
<evidence type="ECO:0000256" key="3">
    <source>
        <dbReference type="ARBA" id="ARBA00022687"/>
    </source>
</evidence>
<dbReference type="SUPFAM" id="SSF47095">
    <property type="entry name" value="HMG-box"/>
    <property type="match status" value="1"/>
</dbReference>
<reference evidence="16" key="2">
    <citation type="submission" date="2002-03" db="EMBL/GenBank/DDBJ databases">
        <authorList>
            <consortium name="The Anopheles Genome Sequencing Consortium"/>
        </authorList>
    </citation>
    <scope>NUCLEOTIDE SEQUENCE</scope>
    <source>
        <strain evidence="16">PEST</strain>
    </source>
</reference>
<dbReference type="GO" id="GO:0007367">
    <property type="term" value="P:segment polarity determination"/>
    <property type="evidence" value="ECO:0007669"/>
    <property type="project" value="UniProtKB-KW"/>
</dbReference>
<dbReference type="PROSITE" id="PS50118">
    <property type="entry name" value="HMG_BOX_2"/>
    <property type="match status" value="1"/>
</dbReference>
<keyword evidence="4" id="KW-0709">Segmentation polarity protein</keyword>
<feature type="non-terminal residue" evidence="16">
    <location>
        <position position="490"/>
    </location>
</feature>
<dbReference type="Pfam" id="PF08347">
    <property type="entry name" value="CTNNB1_binding"/>
    <property type="match status" value="1"/>
</dbReference>
<dbReference type="GO" id="GO:0001222">
    <property type="term" value="F:transcription corepressor binding"/>
    <property type="evidence" value="ECO:0007669"/>
    <property type="project" value="UniProtKB-ARBA"/>
</dbReference>
<protein>
    <recommendedName>
        <fullName evidence="12">dTCF</fullName>
    </recommendedName>
</protein>
<feature type="compositionally biased region" description="Low complexity" evidence="14">
    <location>
        <begin position="461"/>
        <end position="476"/>
    </location>
</feature>
<dbReference type="InterPro" id="IPR036910">
    <property type="entry name" value="HMG_box_dom_sf"/>
</dbReference>
<dbReference type="PaxDb" id="7165-AGAP012389-PA"/>
<evidence type="ECO:0000256" key="6">
    <source>
        <dbReference type="ARBA" id="ARBA00023125"/>
    </source>
</evidence>
<keyword evidence="6 13" id="KW-0238">DNA-binding</keyword>